<reference evidence="1 2" key="1">
    <citation type="journal article" date="2020" name="Phytopathology">
        <title>A high-quality genome resource of Botrytis fragariae, a new and rapidly spreading fungal pathogen causing strawberry gray mold in the U.S.A.</title>
        <authorList>
            <person name="Wu Y."/>
            <person name="Saski C.A."/>
            <person name="Schnabel G."/>
            <person name="Xiao S."/>
            <person name="Hu M."/>
        </authorList>
    </citation>
    <scope>NUCLEOTIDE SEQUENCE [LARGE SCALE GENOMIC DNA]</scope>
    <source>
        <strain evidence="1 2">BVB16</strain>
    </source>
</reference>
<dbReference type="GeneID" id="59264333"/>
<dbReference type="Proteomes" id="UP000531561">
    <property type="component" value="Unassembled WGS sequence"/>
</dbReference>
<accession>A0A8H6AMF0</accession>
<organism evidence="1 2">
    <name type="scientific">Botrytis fragariae</name>
    <dbReference type="NCBI Taxonomy" id="1964551"/>
    <lineage>
        <taxon>Eukaryota</taxon>
        <taxon>Fungi</taxon>
        <taxon>Dikarya</taxon>
        <taxon>Ascomycota</taxon>
        <taxon>Pezizomycotina</taxon>
        <taxon>Leotiomycetes</taxon>
        <taxon>Helotiales</taxon>
        <taxon>Sclerotiniaceae</taxon>
        <taxon>Botrytis</taxon>
    </lineage>
</organism>
<gene>
    <name evidence="1" type="ORF">Bfra_010308</name>
</gene>
<evidence type="ECO:0000313" key="1">
    <source>
        <dbReference type="EMBL" id="KAF5870162.1"/>
    </source>
</evidence>
<sequence length="55" mass="6383">MEASIVRLISRKYFVKSGDQSEYKYTNASMIWNQAKDLHKRTEDQSSENLKSAQA</sequence>
<evidence type="ECO:0000313" key="2">
    <source>
        <dbReference type="Proteomes" id="UP000531561"/>
    </source>
</evidence>
<dbReference type="RefSeq" id="XP_037189109.1">
    <property type="nucleotide sequence ID" value="XM_037340641.1"/>
</dbReference>
<dbReference type="AlphaFoldDB" id="A0A8H6AMF0"/>
<proteinExistence type="predicted"/>
<dbReference type="EMBL" id="JABFCT010000015">
    <property type="protein sequence ID" value="KAF5870162.1"/>
    <property type="molecule type" value="Genomic_DNA"/>
</dbReference>
<name>A0A8H6AMF0_9HELO</name>
<comment type="caution">
    <text evidence="1">The sequence shown here is derived from an EMBL/GenBank/DDBJ whole genome shotgun (WGS) entry which is preliminary data.</text>
</comment>
<protein>
    <submittedName>
        <fullName evidence="1">Uncharacterized protein</fullName>
    </submittedName>
</protein>
<keyword evidence="2" id="KW-1185">Reference proteome</keyword>